<keyword evidence="2" id="KW-1185">Reference proteome</keyword>
<reference evidence="1" key="1">
    <citation type="submission" date="2020-05" db="UniProtKB">
        <authorList>
            <consortium name="EnsemblMetazoa"/>
        </authorList>
    </citation>
    <scope>IDENTIFICATION</scope>
    <source>
        <strain evidence="1">TTRI</strain>
    </source>
</reference>
<sequence length="164" mass="17998">MKSFILEDQVAQARDNVVGVEEATDFQETAHMMGKATTTPVGKVDIRNINMIISPHLFSDELCNSGPSTARPPTQLQRCLAVDEGQAVEPQPDSVVPDVEELRKVVKCLTPEDKVVQICFDEVSASNQAVYSQRTDTLIGCHSADEKKKTTCAYKTIYSLPANL</sequence>
<name>A0A1A9V1L1_GLOAU</name>
<dbReference type="VEuPathDB" id="VectorBase:GAUT022887"/>
<evidence type="ECO:0000313" key="2">
    <source>
        <dbReference type="Proteomes" id="UP000078200"/>
    </source>
</evidence>
<organism evidence="1 2">
    <name type="scientific">Glossina austeni</name>
    <name type="common">Savannah tsetse fly</name>
    <dbReference type="NCBI Taxonomy" id="7395"/>
    <lineage>
        <taxon>Eukaryota</taxon>
        <taxon>Metazoa</taxon>
        <taxon>Ecdysozoa</taxon>
        <taxon>Arthropoda</taxon>
        <taxon>Hexapoda</taxon>
        <taxon>Insecta</taxon>
        <taxon>Pterygota</taxon>
        <taxon>Neoptera</taxon>
        <taxon>Endopterygota</taxon>
        <taxon>Diptera</taxon>
        <taxon>Brachycera</taxon>
        <taxon>Muscomorpha</taxon>
        <taxon>Hippoboscoidea</taxon>
        <taxon>Glossinidae</taxon>
        <taxon>Glossina</taxon>
    </lineage>
</organism>
<dbReference type="AlphaFoldDB" id="A0A1A9V1L1"/>
<evidence type="ECO:0000313" key="1">
    <source>
        <dbReference type="EnsemblMetazoa" id="GAUT022887-PA"/>
    </source>
</evidence>
<accession>A0A1A9V1L1</accession>
<protein>
    <submittedName>
        <fullName evidence="1">Uncharacterized protein</fullName>
    </submittedName>
</protein>
<dbReference type="EnsemblMetazoa" id="GAUT022887-RA">
    <property type="protein sequence ID" value="GAUT022887-PA"/>
    <property type="gene ID" value="GAUT022887"/>
</dbReference>
<proteinExistence type="predicted"/>
<dbReference type="Proteomes" id="UP000078200">
    <property type="component" value="Unassembled WGS sequence"/>
</dbReference>